<dbReference type="OrthoDB" id="6545106at2"/>
<reference evidence="2 3" key="1">
    <citation type="submission" date="2018-04" db="EMBL/GenBank/DDBJ databases">
        <title>Brenneria corticis sp.nov.</title>
        <authorList>
            <person name="Li Y."/>
        </authorList>
    </citation>
    <scope>NUCLEOTIDE SEQUENCE [LARGE SCALE GENOMIC DNA]</scope>
    <source>
        <strain evidence="2 3">LMG 27715</strain>
    </source>
</reference>
<organism evidence="2 3">
    <name type="scientific">Brenneria roseae subsp. americana</name>
    <dbReference type="NCBI Taxonomy" id="1508507"/>
    <lineage>
        <taxon>Bacteria</taxon>
        <taxon>Pseudomonadati</taxon>
        <taxon>Pseudomonadota</taxon>
        <taxon>Gammaproteobacteria</taxon>
        <taxon>Enterobacterales</taxon>
        <taxon>Pectobacteriaceae</taxon>
        <taxon>Brenneria</taxon>
    </lineage>
</organism>
<name>A0A2U1U0M0_9GAMM</name>
<accession>A0A2U1U0M0</accession>
<evidence type="ECO:0000256" key="1">
    <source>
        <dbReference type="SAM" id="Phobius"/>
    </source>
</evidence>
<proteinExistence type="predicted"/>
<evidence type="ECO:0000313" key="2">
    <source>
        <dbReference type="EMBL" id="PWC15201.1"/>
    </source>
</evidence>
<keyword evidence="3" id="KW-1185">Reference proteome</keyword>
<keyword evidence="1" id="KW-1133">Transmembrane helix</keyword>
<feature type="transmembrane region" description="Helical" evidence="1">
    <location>
        <begin position="74"/>
        <end position="94"/>
    </location>
</feature>
<keyword evidence="1" id="KW-0812">Transmembrane</keyword>
<keyword evidence="1" id="KW-0472">Membrane</keyword>
<dbReference type="Proteomes" id="UP000245138">
    <property type="component" value="Unassembled WGS sequence"/>
</dbReference>
<dbReference type="EMBL" id="QDKJ01000002">
    <property type="protein sequence ID" value="PWC15201.1"/>
    <property type="molecule type" value="Genomic_DNA"/>
</dbReference>
<feature type="transmembrane region" description="Helical" evidence="1">
    <location>
        <begin position="48"/>
        <end position="68"/>
    </location>
</feature>
<dbReference type="AlphaFoldDB" id="A0A2U1U0M0"/>
<gene>
    <name evidence="2" type="ORF">B4923_02690</name>
</gene>
<evidence type="ECO:0000313" key="3">
    <source>
        <dbReference type="Proteomes" id="UP000245138"/>
    </source>
</evidence>
<protein>
    <submittedName>
        <fullName evidence="2">Uncharacterized protein</fullName>
    </submittedName>
</protein>
<sequence length="114" mass="13363">MNDQDMEKELLENGFTQNDITNMRKIISRSGDSEETLLMLTHSLKKTFYNGCFISIILISAFFINVIFNISDDVVVILIHLFFTVFPLFFVYYLGPMNLAYKSYFYLKNKEKMG</sequence>
<comment type="caution">
    <text evidence="2">The sequence shown here is derived from an EMBL/GenBank/DDBJ whole genome shotgun (WGS) entry which is preliminary data.</text>
</comment>